<evidence type="ECO:0000256" key="10">
    <source>
        <dbReference type="PROSITE-ProRule" id="PRU00886"/>
    </source>
</evidence>
<evidence type="ECO:0000256" key="6">
    <source>
        <dbReference type="ARBA" id="ARBA00022749"/>
    </source>
</evidence>
<dbReference type="GO" id="GO:0005829">
    <property type="term" value="C:cytosol"/>
    <property type="evidence" value="ECO:0007669"/>
    <property type="project" value="TreeGrafter"/>
</dbReference>
<dbReference type="UniPathway" id="UPA00189">
    <property type="reaction ID" value="UER00296"/>
</dbReference>
<dbReference type="Gene3D" id="3.30.300.10">
    <property type="match status" value="1"/>
</dbReference>
<evidence type="ECO:0000256" key="7">
    <source>
        <dbReference type="ARBA" id="ARBA00022755"/>
    </source>
</evidence>
<comment type="function">
    <text evidence="1">Catalyzes the synthesis of GMP from XMP.</text>
</comment>
<dbReference type="SUPFAM" id="SSF54810">
    <property type="entry name" value="GMP synthetase C-terminal dimerisation domain"/>
    <property type="match status" value="1"/>
</dbReference>
<dbReference type="PROSITE" id="PS51553">
    <property type="entry name" value="GMPS_ATP_PPASE"/>
    <property type="match status" value="1"/>
</dbReference>
<dbReference type="FunFam" id="3.30.300.10:FF:000002">
    <property type="entry name" value="GMP synthase [glutamine-hydrolyzing]"/>
    <property type="match status" value="1"/>
</dbReference>
<comment type="pathway">
    <text evidence="2">Purine metabolism; GMP biosynthesis; GMP from XMP (L-Gln route): step 1/1.</text>
</comment>
<dbReference type="InterPro" id="IPR014729">
    <property type="entry name" value="Rossmann-like_a/b/a_fold"/>
</dbReference>
<keyword evidence="6 10" id="KW-0332">GMP biosynthesis</keyword>
<gene>
    <name evidence="12" type="primary">guaA</name>
    <name evidence="12" type="ORF">ENL43_03795</name>
</gene>
<dbReference type="Proteomes" id="UP000886050">
    <property type="component" value="Unassembled WGS sequence"/>
</dbReference>
<evidence type="ECO:0000256" key="9">
    <source>
        <dbReference type="ARBA" id="ARBA00022962"/>
    </source>
</evidence>
<keyword evidence="9" id="KW-0315">Glutamine amidotransferase</keyword>
<keyword evidence="8 10" id="KW-0067">ATP-binding</keyword>
<dbReference type="AlphaFoldDB" id="A0A7V5HNE2"/>
<comment type="caution">
    <text evidence="12">The sequence shown here is derived from an EMBL/GenBank/DDBJ whole genome shotgun (WGS) entry which is preliminary data.</text>
</comment>
<dbReference type="Gene3D" id="3.40.50.620">
    <property type="entry name" value="HUPs"/>
    <property type="match status" value="1"/>
</dbReference>
<dbReference type="PANTHER" id="PTHR11922:SF2">
    <property type="entry name" value="GMP SYNTHASE [GLUTAMINE-HYDROLYZING]"/>
    <property type="match status" value="1"/>
</dbReference>
<dbReference type="SUPFAM" id="SSF52402">
    <property type="entry name" value="Adenine nucleotide alpha hydrolases-like"/>
    <property type="match status" value="1"/>
</dbReference>
<protein>
    <recommendedName>
        <fullName evidence="3">GMP synthase (glutamine-hydrolyzing)</fullName>
        <ecNumber evidence="3">6.3.5.2</ecNumber>
    </recommendedName>
</protein>
<dbReference type="Pfam" id="PF00958">
    <property type="entry name" value="GMP_synt_C"/>
    <property type="match status" value="1"/>
</dbReference>
<dbReference type="GO" id="GO:0003921">
    <property type="term" value="F:GMP synthase activity"/>
    <property type="evidence" value="ECO:0007669"/>
    <property type="project" value="InterPro"/>
</dbReference>
<dbReference type="InterPro" id="IPR001674">
    <property type="entry name" value="GMP_synth_C"/>
</dbReference>
<evidence type="ECO:0000256" key="2">
    <source>
        <dbReference type="ARBA" id="ARBA00005153"/>
    </source>
</evidence>
<feature type="domain" description="GMPS ATP-PPase" evidence="11">
    <location>
        <begin position="1"/>
        <end position="144"/>
    </location>
</feature>
<dbReference type="NCBIfam" id="TIGR00884">
    <property type="entry name" value="guaA_Cterm"/>
    <property type="match status" value="1"/>
</dbReference>
<evidence type="ECO:0000313" key="12">
    <source>
        <dbReference type="EMBL" id="HHF53469.1"/>
    </source>
</evidence>
<dbReference type="EMBL" id="DRTX01000197">
    <property type="protein sequence ID" value="HHF53469.1"/>
    <property type="molecule type" value="Genomic_DNA"/>
</dbReference>
<name>A0A7V5HNE2_UNCW3</name>
<keyword evidence="7 10" id="KW-0658">Purine biosynthesis</keyword>
<keyword evidence="4 12" id="KW-0436">Ligase</keyword>
<organism evidence="12">
    <name type="scientific">candidate division WOR-3 bacterium</name>
    <dbReference type="NCBI Taxonomy" id="2052148"/>
    <lineage>
        <taxon>Bacteria</taxon>
        <taxon>Bacteria division WOR-3</taxon>
    </lineage>
</organism>
<dbReference type="CDD" id="cd01997">
    <property type="entry name" value="GMP_synthase_C"/>
    <property type="match status" value="1"/>
</dbReference>
<reference evidence="12" key="1">
    <citation type="journal article" date="2020" name="mSystems">
        <title>Genome- and Community-Level Interaction Insights into Carbon Utilization and Element Cycling Functions of Hydrothermarchaeota in Hydrothermal Sediment.</title>
        <authorList>
            <person name="Zhou Z."/>
            <person name="Liu Y."/>
            <person name="Xu W."/>
            <person name="Pan J."/>
            <person name="Luo Z.H."/>
            <person name="Li M."/>
        </authorList>
    </citation>
    <scope>NUCLEOTIDE SEQUENCE [LARGE SCALE GENOMIC DNA]</scope>
    <source>
        <strain evidence="12">HyVt-96</strain>
    </source>
</reference>
<comment type="caution">
    <text evidence="10">Lacks conserved residue(s) required for the propagation of feature annotation.</text>
</comment>
<dbReference type="EC" id="6.3.5.2" evidence="3"/>
<dbReference type="PANTHER" id="PTHR11922">
    <property type="entry name" value="GMP SYNTHASE-RELATED"/>
    <property type="match status" value="1"/>
</dbReference>
<dbReference type="InterPro" id="IPR025777">
    <property type="entry name" value="GMPS_ATP_PPase_dom"/>
</dbReference>
<keyword evidence="5 10" id="KW-0547">Nucleotide-binding</keyword>
<dbReference type="GO" id="GO:0005524">
    <property type="term" value="F:ATP binding"/>
    <property type="evidence" value="ECO:0007669"/>
    <property type="project" value="UniProtKB-UniRule"/>
</dbReference>
<sequence>YYPVFIDTGLLKLGEKARIKKYFGNNPNLIIIDAEKEFLEALKGIEDPEEKRRIIGHKFIELFEKEAIKLKGKVKYLAQGTLYPDVIESKSVIGPSEVVKSHHNVGGLPEHLPFELLEPLKELFKDEVREMGKILGLPPEITERHPFPGPGMAVRIIGEVTKEKVELIQKADKLVEEIIKKHGLYNKTWQVFPVLLPVKSVGVKGDRRSYEYTIVIRAVESVDGMTADWFRMPYNVLNEISTKLVNELENVNRVVYDITSKPPATIEWE</sequence>
<evidence type="ECO:0000259" key="11">
    <source>
        <dbReference type="PROSITE" id="PS51553"/>
    </source>
</evidence>
<proteinExistence type="predicted"/>
<evidence type="ECO:0000256" key="4">
    <source>
        <dbReference type="ARBA" id="ARBA00022598"/>
    </source>
</evidence>
<evidence type="ECO:0000256" key="1">
    <source>
        <dbReference type="ARBA" id="ARBA00002332"/>
    </source>
</evidence>
<evidence type="ECO:0000256" key="8">
    <source>
        <dbReference type="ARBA" id="ARBA00022840"/>
    </source>
</evidence>
<accession>A0A7V5HNE2</accession>
<feature type="non-terminal residue" evidence="12">
    <location>
        <position position="1"/>
    </location>
</feature>
<evidence type="ECO:0000256" key="5">
    <source>
        <dbReference type="ARBA" id="ARBA00022741"/>
    </source>
</evidence>
<evidence type="ECO:0000256" key="3">
    <source>
        <dbReference type="ARBA" id="ARBA00012746"/>
    </source>
</evidence>